<name>A0ABS7T7A7_9GAMM</name>
<dbReference type="InterPro" id="IPR005628">
    <property type="entry name" value="GspK"/>
</dbReference>
<comment type="subcellular location">
    <subcellularLocation>
        <location evidence="1 10">Cell inner membrane</location>
    </subcellularLocation>
</comment>
<dbReference type="Gene3D" id="3.30.1300.30">
    <property type="entry name" value="GSPII I/J protein-like"/>
    <property type="match status" value="1"/>
</dbReference>
<dbReference type="PANTHER" id="PTHR38831:SF1">
    <property type="entry name" value="TYPE II SECRETION SYSTEM PROTEIN K-RELATED"/>
    <property type="match status" value="1"/>
</dbReference>
<dbReference type="InterPro" id="IPR045584">
    <property type="entry name" value="Pilin-like"/>
</dbReference>
<accession>A0ABS7T7A7</accession>
<dbReference type="Pfam" id="PF03934">
    <property type="entry name" value="T2SSK"/>
    <property type="match status" value="1"/>
</dbReference>
<evidence type="ECO:0000313" key="13">
    <source>
        <dbReference type="EMBL" id="MBZ4039760.1"/>
    </source>
</evidence>
<evidence type="ECO:0000256" key="4">
    <source>
        <dbReference type="ARBA" id="ARBA00022475"/>
    </source>
</evidence>
<dbReference type="PANTHER" id="PTHR38831">
    <property type="entry name" value="TYPE II SECRETION SYSTEM PROTEIN K"/>
    <property type="match status" value="1"/>
</dbReference>
<evidence type="ECO:0000313" key="14">
    <source>
        <dbReference type="Proteomes" id="UP001430954"/>
    </source>
</evidence>
<evidence type="ECO:0000256" key="8">
    <source>
        <dbReference type="ARBA" id="ARBA00022989"/>
    </source>
</evidence>
<evidence type="ECO:0000256" key="7">
    <source>
        <dbReference type="ARBA" id="ARBA00022927"/>
    </source>
</evidence>
<evidence type="ECO:0000259" key="12">
    <source>
        <dbReference type="Pfam" id="PF21687"/>
    </source>
</evidence>
<dbReference type="SUPFAM" id="SSF54523">
    <property type="entry name" value="Pili subunits"/>
    <property type="match status" value="1"/>
</dbReference>
<dbReference type="Proteomes" id="UP001430954">
    <property type="component" value="Unassembled WGS sequence"/>
</dbReference>
<keyword evidence="3 10" id="KW-0813">Transport</keyword>
<feature type="domain" description="T2SS protein K second SAM-like" evidence="11">
    <location>
        <begin position="217"/>
        <end position="271"/>
    </location>
</feature>
<dbReference type="InterPro" id="IPR038072">
    <property type="entry name" value="GspK_central_sf"/>
</dbReference>
<evidence type="ECO:0000256" key="5">
    <source>
        <dbReference type="ARBA" id="ARBA00022519"/>
    </source>
</evidence>
<proteinExistence type="inferred from homology"/>
<keyword evidence="14" id="KW-1185">Reference proteome</keyword>
<reference evidence="13 14" key="1">
    <citation type="submission" date="2021-09" db="EMBL/GenBank/DDBJ databases">
        <title>Lysobacter sp. 13A isolated from the river sediment.</title>
        <authorList>
            <person name="Liu H."/>
            <person name="Li S."/>
            <person name="Mao S."/>
        </authorList>
    </citation>
    <scope>NUCLEOTIDE SEQUENCE [LARGE SCALE GENOMIC DNA]</scope>
    <source>
        <strain evidence="13 14">13A</strain>
    </source>
</reference>
<dbReference type="NCBIfam" id="NF037980">
    <property type="entry name" value="T2SS_GspK"/>
    <property type="match status" value="1"/>
</dbReference>
<evidence type="ECO:0000256" key="1">
    <source>
        <dbReference type="ARBA" id="ARBA00004533"/>
    </source>
</evidence>
<protein>
    <recommendedName>
        <fullName evidence="10">Type II secretion system protein K</fullName>
    </recommendedName>
</protein>
<dbReference type="EMBL" id="JAINZW010000004">
    <property type="protein sequence ID" value="MBZ4039760.1"/>
    <property type="molecule type" value="Genomic_DNA"/>
</dbReference>
<dbReference type="PIRSF" id="PIRSF002786">
    <property type="entry name" value="XcpX"/>
    <property type="match status" value="1"/>
</dbReference>
<dbReference type="SUPFAM" id="SSF158544">
    <property type="entry name" value="GspK insert domain-like"/>
    <property type="match status" value="2"/>
</dbReference>
<evidence type="ECO:0000256" key="2">
    <source>
        <dbReference type="ARBA" id="ARBA00007246"/>
    </source>
</evidence>
<sequence length="325" mass="34940">MALLTVLLLVAVMTALVVAMLDDIRFGLRRAGNAQAVAQAQYYALGAETLARLQIDRLARRDPTRTTLEGNWNGRPFVFPVGGEGTGEPPGVISARVSDASNCFNLNSVVEGVPGQWQRRELGVTQYVALLRALEFPPRDAAALADALVDWIDSDQARAPTGAEDAEYTLGGDGYRTGATLLAEASELRAVRGHDAAAYARIRPHVCALPEATLSPINLNTLQEDDAVLLAMLTDGALAPARARAVIAARPDAGWHDHVAFWGQPALAGIVVPNAVLSQVALRTRFFDLRAEVEYDGAQVVLTALFDHRGMGDTRLAARRWTPDE</sequence>
<keyword evidence="8" id="KW-1133">Transmembrane helix</keyword>
<keyword evidence="5 10" id="KW-0997">Cell inner membrane</keyword>
<evidence type="ECO:0000256" key="3">
    <source>
        <dbReference type="ARBA" id="ARBA00022448"/>
    </source>
</evidence>
<dbReference type="InterPro" id="IPR049031">
    <property type="entry name" value="T2SSK_SAM-like_1st"/>
</dbReference>
<dbReference type="InterPro" id="IPR049179">
    <property type="entry name" value="T2SSK_SAM-like_2nd"/>
</dbReference>
<evidence type="ECO:0000256" key="9">
    <source>
        <dbReference type="ARBA" id="ARBA00023136"/>
    </source>
</evidence>
<keyword evidence="6" id="KW-0812">Transmembrane</keyword>
<keyword evidence="4 10" id="KW-1003">Cell membrane</keyword>
<feature type="domain" description="T2SS protein K first SAM-like" evidence="12">
    <location>
        <begin position="102"/>
        <end position="211"/>
    </location>
</feature>
<dbReference type="Gene3D" id="1.10.40.60">
    <property type="entry name" value="EpsJ-like"/>
    <property type="match status" value="2"/>
</dbReference>
<evidence type="ECO:0000256" key="10">
    <source>
        <dbReference type="PIRNR" id="PIRNR002786"/>
    </source>
</evidence>
<evidence type="ECO:0000259" key="11">
    <source>
        <dbReference type="Pfam" id="PF03934"/>
    </source>
</evidence>
<keyword evidence="9 10" id="KW-0472">Membrane</keyword>
<keyword evidence="7" id="KW-0653">Protein transport</keyword>
<gene>
    <name evidence="13" type="primary">gspK</name>
    <name evidence="13" type="ORF">K6753_09450</name>
</gene>
<organism evidence="13 14">
    <name type="scientific">Novilysobacter selenitireducens</name>
    <dbReference type="NCBI Taxonomy" id="2872639"/>
    <lineage>
        <taxon>Bacteria</taxon>
        <taxon>Pseudomonadati</taxon>
        <taxon>Pseudomonadota</taxon>
        <taxon>Gammaproteobacteria</taxon>
        <taxon>Lysobacterales</taxon>
        <taxon>Lysobacteraceae</taxon>
        <taxon>Novilysobacter</taxon>
    </lineage>
</organism>
<comment type="similarity">
    <text evidence="2 10">Belongs to the GSP K family.</text>
</comment>
<evidence type="ECO:0000256" key="6">
    <source>
        <dbReference type="ARBA" id="ARBA00022692"/>
    </source>
</evidence>
<dbReference type="Pfam" id="PF21687">
    <property type="entry name" value="T2SSK_1st"/>
    <property type="match status" value="1"/>
</dbReference>
<comment type="caution">
    <text evidence="13">The sequence shown here is derived from an EMBL/GenBank/DDBJ whole genome shotgun (WGS) entry which is preliminary data.</text>
</comment>